<dbReference type="Proteomes" id="UP001236663">
    <property type="component" value="Unassembled WGS sequence"/>
</dbReference>
<keyword evidence="1" id="KW-0812">Transmembrane</keyword>
<feature type="transmembrane region" description="Helical" evidence="1">
    <location>
        <begin position="31"/>
        <end position="53"/>
    </location>
</feature>
<dbReference type="EMBL" id="JAUFQS010000001">
    <property type="protein sequence ID" value="MDN3686315.1"/>
    <property type="molecule type" value="Genomic_DNA"/>
</dbReference>
<comment type="caution">
    <text evidence="2">The sequence shown here is derived from an EMBL/GenBank/DDBJ whole genome shotgun (WGS) entry which is preliminary data.</text>
</comment>
<comment type="caution">
    <text evidence="1">Lacks conserved residue(s) required for the propagation of feature annotation.</text>
</comment>
<dbReference type="RefSeq" id="WP_163385667.1">
    <property type="nucleotide sequence ID" value="NZ_JAUFQS010000001.1"/>
</dbReference>
<gene>
    <name evidence="2" type="ORF">QWZ15_00620</name>
</gene>
<feature type="transmembrane region" description="Helical" evidence="1">
    <location>
        <begin position="228"/>
        <end position="254"/>
    </location>
</feature>
<name>A0ABT8C1F6_9BACT</name>
<comment type="function">
    <text evidence="1">Catalyzes the cleavage of beta-carotene at its central double bond (15,15') to yield two molecules of all-trans-retinal.</text>
</comment>
<dbReference type="NCBIfam" id="TIGR03753">
    <property type="entry name" value="blh_monoox"/>
    <property type="match status" value="1"/>
</dbReference>
<dbReference type="EC" id="1.13.11.63" evidence="1"/>
<protein>
    <recommendedName>
        <fullName evidence="1">Probable beta-carotene 15,15'-dioxygenase</fullName>
        <ecNumber evidence="1">1.13.11.63</ecNumber>
    </recommendedName>
</protein>
<comment type="similarity">
    <text evidence="1">Belongs to the Brp/Blh beta-carotene diooxygenase family.</text>
</comment>
<proteinExistence type="inferred from homology"/>
<dbReference type="Pfam" id="PF15461">
    <property type="entry name" value="BCD"/>
    <property type="match status" value="1"/>
</dbReference>
<accession>A0ABT8C1F6</accession>
<keyword evidence="1" id="KW-0479">Metal-binding</keyword>
<organism evidence="2 3">
    <name type="scientific">Cyclobacterium jeungdonense</name>
    <dbReference type="NCBI Taxonomy" id="708087"/>
    <lineage>
        <taxon>Bacteria</taxon>
        <taxon>Pseudomonadati</taxon>
        <taxon>Bacteroidota</taxon>
        <taxon>Cytophagia</taxon>
        <taxon>Cytophagales</taxon>
        <taxon>Cyclobacteriaceae</taxon>
        <taxon>Cyclobacterium</taxon>
    </lineage>
</organism>
<keyword evidence="1" id="KW-0408">Iron</keyword>
<reference evidence="3" key="1">
    <citation type="journal article" date="2019" name="Int. J. Syst. Evol. Microbiol.">
        <title>The Global Catalogue of Microorganisms (GCM) 10K type strain sequencing project: providing services to taxonomists for standard genome sequencing and annotation.</title>
        <authorList>
            <consortium name="The Broad Institute Genomics Platform"/>
            <consortium name="The Broad Institute Genome Sequencing Center for Infectious Disease"/>
            <person name="Wu L."/>
            <person name="Ma J."/>
        </authorList>
    </citation>
    <scope>NUCLEOTIDE SEQUENCE [LARGE SCALE GENOMIC DNA]</scope>
    <source>
        <strain evidence="3">CECT 7706</strain>
    </source>
</reference>
<dbReference type="InterPro" id="IPR022270">
    <property type="entry name" value="Blh_diox"/>
</dbReference>
<keyword evidence="1" id="KW-0223">Dioxygenase</keyword>
<comment type="subcellular location">
    <subcellularLocation>
        <location evidence="1">Cell membrane</location>
        <topology evidence="1">Multi-pass membrane protein</topology>
    </subcellularLocation>
</comment>
<keyword evidence="1" id="KW-1003">Cell membrane</keyword>
<evidence type="ECO:0000313" key="3">
    <source>
        <dbReference type="Proteomes" id="UP001236663"/>
    </source>
</evidence>
<feature type="transmembrane region" description="Helical" evidence="1">
    <location>
        <begin position="139"/>
        <end position="157"/>
    </location>
</feature>
<feature type="transmembrane region" description="Helical" evidence="1">
    <location>
        <begin position="7"/>
        <end position="25"/>
    </location>
</feature>
<comment type="cofactor">
    <cofactor evidence="1">
        <name>Fe(2+)</name>
        <dbReference type="ChEBI" id="CHEBI:29033"/>
    </cofactor>
</comment>
<keyword evidence="1" id="KW-0560">Oxidoreductase</keyword>
<feature type="transmembrane region" description="Helical" evidence="1">
    <location>
        <begin position="177"/>
        <end position="208"/>
    </location>
</feature>
<keyword evidence="1" id="KW-0472">Membrane</keyword>
<sequence length="290" mass="33310">MRNIENIGKVLGIFISLMYLIFLQGNETFEWILIGLVLVSVGIPHGSLDHLLVNPKINTEKLVKFILKYLSIIFVYLLVWIFLPVPALIGFLAMSAYHFGQSHFIQIPLTYQKKATYFFTGFFYLCVIFWGSFDDTSNILGGIVTIAAFDSFGWYIISGSFLVSNYLVFRNKSGKSLFLLVEMIALGLLLYQLPLLMGFIIYFGFWHALPSMSEEFRSLKLNFRNNKLISFITRMIPFTTLSLAGIGLIIYFAYQSSEVEDIIFLFFVLISLISAPHVWYMNRFLESSKD</sequence>
<evidence type="ECO:0000313" key="2">
    <source>
        <dbReference type="EMBL" id="MDN3686315.1"/>
    </source>
</evidence>
<feature type="transmembrane region" description="Helical" evidence="1">
    <location>
        <begin position="116"/>
        <end position="133"/>
    </location>
</feature>
<evidence type="ECO:0000256" key="1">
    <source>
        <dbReference type="HAMAP-Rule" id="MF_02093"/>
    </source>
</evidence>
<keyword evidence="1" id="KW-1133">Transmembrane helix</keyword>
<keyword evidence="3" id="KW-1185">Reference proteome</keyword>
<dbReference type="HAMAP" id="MF_02093">
    <property type="entry name" value="Beta_carotene_diox"/>
    <property type="match status" value="1"/>
</dbReference>
<comment type="catalytic activity">
    <reaction evidence="1">
        <text>all-trans-beta-carotene + O2 = 2 all-trans-retinal</text>
        <dbReference type="Rhea" id="RHEA:32887"/>
        <dbReference type="ChEBI" id="CHEBI:15379"/>
        <dbReference type="ChEBI" id="CHEBI:17579"/>
        <dbReference type="ChEBI" id="CHEBI:17898"/>
        <dbReference type="EC" id="1.13.11.63"/>
    </reaction>
</comment>
<feature type="transmembrane region" description="Helical" evidence="1">
    <location>
        <begin position="261"/>
        <end position="280"/>
    </location>
</feature>